<keyword evidence="4" id="KW-1185">Reference proteome</keyword>
<dbReference type="GO" id="GO:0000160">
    <property type="term" value="P:phosphorelay signal transduction system"/>
    <property type="evidence" value="ECO:0007669"/>
    <property type="project" value="InterPro"/>
</dbReference>
<dbReference type="PANTHER" id="PTHR44520:SF2">
    <property type="entry name" value="RESPONSE REGULATOR RCP1"/>
    <property type="match status" value="1"/>
</dbReference>
<dbReference type="Pfam" id="PF00072">
    <property type="entry name" value="Response_reg"/>
    <property type="match status" value="1"/>
</dbReference>
<dbReference type="PROSITE" id="PS50110">
    <property type="entry name" value="RESPONSE_REGULATORY"/>
    <property type="match status" value="1"/>
</dbReference>
<dbReference type="PANTHER" id="PTHR44520">
    <property type="entry name" value="RESPONSE REGULATOR RCP1-RELATED"/>
    <property type="match status" value="1"/>
</dbReference>
<dbReference type="Proteomes" id="UP001139366">
    <property type="component" value="Unassembled WGS sequence"/>
</dbReference>
<proteinExistence type="predicted"/>
<dbReference type="SMART" id="SM00448">
    <property type="entry name" value="REC"/>
    <property type="match status" value="1"/>
</dbReference>
<evidence type="ECO:0000256" key="1">
    <source>
        <dbReference type="PROSITE-ProRule" id="PRU00169"/>
    </source>
</evidence>
<protein>
    <submittedName>
        <fullName evidence="3">Response regulator</fullName>
    </submittedName>
</protein>
<name>A0A9X1H766_9FLAO</name>
<dbReference type="SUPFAM" id="SSF52172">
    <property type="entry name" value="CheY-like"/>
    <property type="match status" value="1"/>
</dbReference>
<evidence type="ECO:0000259" key="2">
    <source>
        <dbReference type="PROSITE" id="PS50110"/>
    </source>
</evidence>
<gene>
    <name evidence="3" type="ORF">K6T82_01385</name>
</gene>
<dbReference type="RefSeq" id="WP_223704232.1">
    <property type="nucleotide sequence ID" value="NZ_JAINUY010000001.1"/>
</dbReference>
<dbReference type="Gene3D" id="3.40.50.2300">
    <property type="match status" value="1"/>
</dbReference>
<sequence length="157" mass="17560">MEKKIILLADDDMDDTEMFCEALADIDESVICHTAENGSEALKILASLDQSPGVIFLDLNMPIMNGWECLKELKSDQRYKDIPVIMISTSSHRNDMDTAANLGAVCYFVKPNNFKDLKHVLKIITSNLNGNLKEAIKEIQAGNLQHVFVCDENNLKS</sequence>
<keyword evidence="1" id="KW-0597">Phosphoprotein</keyword>
<feature type="domain" description="Response regulatory" evidence="2">
    <location>
        <begin position="5"/>
        <end position="125"/>
    </location>
</feature>
<evidence type="ECO:0000313" key="4">
    <source>
        <dbReference type="Proteomes" id="UP001139366"/>
    </source>
</evidence>
<dbReference type="EMBL" id="JAINUY010000001">
    <property type="protein sequence ID" value="MBZ4033402.1"/>
    <property type="molecule type" value="Genomic_DNA"/>
</dbReference>
<dbReference type="InterPro" id="IPR011006">
    <property type="entry name" value="CheY-like_superfamily"/>
</dbReference>
<evidence type="ECO:0000313" key="3">
    <source>
        <dbReference type="EMBL" id="MBZ4033402.1"/>
    </source>
</evidence>
<accession>A0A9X1H766</accession>
<feature type="modified residue" description="4-aspartylphosphate" evidence="1">
    <location>
        <position position="58"/>
    </location>
</feature>
<dbReference type="InterPro" id="IPR001789">
    <property type="entry name" value="Sig_transdc_resp-reg_receiver"/>
</dbReference>
<comment type="caution">
    <text evidence="3">The sequence shown here is derived from an EMBL/GenBank/DDBJ whole genome shotgun (WGS) entry which is preliminary data.</text>
</comment>
<organism evidence="3 4">
    <name type="scientific">Flavobacterium potami</name>
    <dbReference type="NCBI Taxonomy" id="2872310"/>
    <lineage>
        <taxon>Bacteria</taxon>
        <taxon>Pseudomonadati</taxon>
        <taxon>Bacteroidota</taxon>
        <taxon>Flavobacteriia</taxon>
        <taxon>Flavobacteriales</taxon>
        <taxon>Flavobacteriaceae</taxon>
        <taxon>Flavobacterium</taxon>
    </lineage>
</organism>
<dbReference type="InterPro" id="IPR052893">
    <property type="entry name" value="TCS_response_regulator"/>
</dbReference>
<dbReference type="AlphaFoldDB" id="A0A9X1H766"/>
<reference evidence="3 4" key="1">
    <citation type="journal article" date="2023" name="Antonie Van Leeuwenhoek">
        <title>Flavobacterium potami sp. nov., a multi-metal resistance genes harbouring bacterium isolated from shallow river silt.</title>
        <authorList>
            <person name="Li S."/>
            <person name="Mao S."/>
            <person name="Mu W."/>
            <person name="Guo B."/>
            <person name="Li C."/>
            <person name="Zhu Q."/>
            <person name="Hou X."/>
            <person name="Zhao Y."/>
            <person name="Wei S."/>
            <person name="Liu H."/>
            <person name="Liu A."/>
        </authorList>
    </citation>
    <scope>NUCLEOTIDE SEQUENCE [LARGE SCALE GENOMIC DNA]</scope>
    <source>
        <strain evidence="3 4">17A</strain>
    </source>
</reference>